<dbReference type="AlphaFoldDB" id="A0A1G2PDV5"/>
<name>A0A1G2PDV5_9BACT</name>
<organism evidence="1 2">
    <name type="scientific">Candidatus Taylorbacteria bacterium RIFOXYD2_FULL_36_9</name>
    <dbReference type="NCBI Taxonomy" id="1802338"/>
    <lineage>
        <taxon>Bacteria</taxon>
        <taxon>Candidatus Tayloriibacteriota</taxon>
    </lineage>
</organism>
<gene>
    <name evidence="1" type="ORF">A2541_00210</name>
</gene>
<evidence type="ECO:0000313" key="1">
    <source>
        <dbReference type="EMBL" id="OHA46516.1"/>
    </source>
</evidence>
<proteinExistence type="predicted"/>
<dbReference type="EMBL" id="MHSQ01000028">
    <property type="protein sequence ID" value="OHA46516.1"/>
    <property type="molecule type" value="Genomic_DNA"/>
</dbReference>
<evidence type="ECO:0000313" key="2">
    <source>
        <dbReference type="Proteomes" id="UP000176965"/>
    </source>
</evidence>
<protein>
    <submittedName>
        <fullName evidence="1">Uncharacterized protein</fullName>
    </submittedName>
</protein>
<sequence length="99" mass="11206">MLAIQKQQKYIQKAVQLPNGAWVMVVFELVERDGHIIAHAVSGKLLDDIENKKEEVLCLPDIKSPAEFIPIRSIFSDLVSTFSRDFSFVMSQPTRAPAY</sequence>
<reference evidence="1 2" key="1">
    <citation type="journal article" date="2016" name="Nat. Commun.">
        <title>Thousands of microbial genomes shed light on interconnected biogeochemical processes in an aquifer system.</title>
        <authorList>
            <person name="Anantharaman K."/>
            <person name="Brown C.T."/>
            <person name="Hug L.A."/>
            <person name="Sharon I."/>
            <person name="Castelle C.J."/>
            <person name="Probst A.J."/>
            <person name="Thomas B.C."/>
            <person name="Singh A."/>
            <person name="Wilkins M.J."/>
            <person name="Karaoz U."/>
            <person name="Brodie E.L."/>
            <person name="Williams K.H."/>
            <person name="Hubbard S.S."/>
            <person name="Banfield J.F."/>
        </authorList>
    </citation>
    <scope>NUCLEOTIDE SEQUENCE [LARGE SCALE GENOMIC DNA]</scope>
</reference>
<accession>A0A1G2PDV5</accession>
<dbReference type="STRING" id="1802338.A2541_00210"/>
<comment type="caution">
    <text evidence="1">The sequence shown here is derived from an EMBL/GenBank/DDBJ whole genome shotgun (WGS) entry which is preliminary data.</text>
</comment>
<dbReference type="Proteomes" id="UP000176965">
    <property type="component" value="Unassembled WGS sequence"/>
</dbReference>